<dbReference type="InterPro" id="IPR051940">
    <property type="entry name" value="Chitin_bind-dev_reg"/>
</dbReference>
<feature type="chain" id="PRO_5036434415" description="Chitin-binding type-2 domain-containing protein" evidence="6">
    <location>
        <begin position="21"/>
        <end position="183"/>
    </location>
</feature>
<evidence type="ECO:0000256" key="5">
    <source>
        <dbReference type="ARBA" id="ARBA00023180"/>
    </source>
</evidence>
<dbReference type="InterPro" id="IPR002557">
    <property type="entry name" value="Chitin-bd_dom"/>
</dbReference>
<gene>
    <name evidence="8" type="ORF">APLA_LOCUS10051</name>
    <name evidence="9" type="ORF">APLA_LOCUS17170</name>
</gene>
<feature type="signal peptide" evidence="6">
    <location>
        <begin position="1"/>
        <end position="20"/>
    </location>
</feature>
<accession>A0A8S1BLP3</accession>
<dbReference type="EMBL" id="CADEBC010000522">
    <property type="protein sequence ID" value="CAB3244647.1"/>
    <property type="molecule type" value="Genomic_DNA"/>
</dbReference>
<dbReference type="PROSITE" id="PS50940">
    <property type="entry name" value="CHIT_BIND_II"/>
    <property type="match status" value="2"/>
</dbReference>
<evidence type="ECO:0000313" key="11">
    <source>
        <dbReference type="Proteomes" id="UP000494256"/>
    </source>
</evidence>
<feature type="domain" description="Chitin-binding type-2" evidence="7">
    <location>
        <begin position="123"/>
        <end position="180"/>
    </location>
</feature>
<dbReference type="PANTHER" id="PTHR23301">
    <property type="entry name" value="CHITIN BINDING PERITROPHIN-A"/>
    <property type="match status" value="1"/>
</dbReference>
<keyword evidence="10" id="KW-1185">Reference proteome</keyword>
<proteinExistence type="predicted"/>
<dbReference type="GO" id="GO:0008061">
    <property type="term" value="F:chitin binding"/>
    <property type="evidence" value="ECO:0007669"/>
    <property type="project" value="UniProtKB-KW"/>
</dbReference>
<dbReference type="Proteomes" id="UP000494256">
    <property type="component" value="Unassembled WGS sequence"/>
</dbReference>
<evidence type="ECO:0000256" key="2">
    <source>
        <dbReference type="ARBA" id="ARBA00022729"/>
    </source>
</evidence>
<evidence type="ECO:0000313" key="10">
    <source>
        <dbReference type="Proteomes" id="UP000494106"/>
    </source>
</evidence>
<keyword evidence="4" id="KW-1015">Disulfide bond</keyword>
<dbReference type="PANTHER" id="PTHR23301:SF0">
    <property type="entry name" value="CHITIN-BINDING TYPE-2 DOMAIN-CONTAINING PROTEIN-RELATED"/>
    <property type="match status" value="1"/>
</dbReference>
<dbReference type="Pfam" id="PF01607">
    <property type="entry name" value="CBM_14"/>
    <property type="match status" value="2"/>
</dbReference>
<dbReference type="Gene3D" id="2.170.140.10">
    <property type="entry name" value="Chitin binding domain"/>
    <property type="match status" value="2"/>
</dbReference>
<dbReference type="AlphaFoldDB" id="A0A8S1BLP3"/>
<dbReference type="EMBL" id="CADEBD010000857">
    <property type="protein sequence ID" value="CAB3260708.1"/>
    <property type="molecule type" value="Genomic_DNA"/>
</dbReference>
<comment type="caution">
    <text evidence="9">The sequence shown here is derived from an EMBL/GenBank/DDBJ whole genome shotgun (WGS) entry which is preliminary data.</text>
</comment>
<keyword evidence="5" id="KW-0325">Glycoprotein</keyword>
<evidence type="ECO:0000256" key="1">
    <source>
        <dbReference type="ARBA" id="ARBA00022669"/>
    </source>
</evidence>
<dbReference type="Proteomes" id="UP000494106">
    <property type="component" value="Unassembled WGS sequence"/>
</dbReference>
<feature type="domain" description="Chitin-binding type-2" evidence="7">
    <location>
        <begin position="36"/>
        <end position="93"/>
    </location>
</feature>
<dbReference type="SUPFAM" id="SSF57625">
    <property type="entry name" value="Invertebrate chitin-binding proteins"/>
    <property type="match status" value="2"/>
</dbReference>
<sequence>MKSAIFSVLLVAALAHGAVLVENLVRAGRDDPSQAPAICATEGSDNSIVAHENCAKYYQCWGGSPIAFDCGLGTLFNPKNSYCDYPSNVDCGNRFIPEQEEVVIPINPVIPIGNNHDNPSLAPQICAAEDSSDVLVAHENCNQFYMCLHGAPYAQTCQAGLLFDPRRDRCEWPENVNCGNRVV</sequence>
<name>A0A8S1BLP3_ARCPL</name>
<evidence type="ECO:0000256" key="4">
    <source>
        <dbReference type="ARBA" id="ARBA00023157"/>
    </source>
</evidence>
<protein>
    <recommendedName>
        <fullName evidence="7">Chitin-binding type-2 domain-containing protein</fullName>
    </recommendedName>
</protein>
<dbReference type="InterPro" id="IPR036508">
    <property type="entry name" value="Chitin-bd_dom_sf"/>
</dbReference>
<organism evidence="9 11">
    <name type="scientific">Arctia plantaginis</name>
    <name type="common">Wood tiger moth</name>
    <name type="synonym">Phalaena plantaginis</name>
    <dbReference type="NCBI Taxonomy" id="874455"/>
    <lineage>
        <taxon>Eukaryota</taxon>
        <taxon>Metazoa</taxon>
        <taxon>Ecdysozoa</taxon>
        <taxon>Arthropoda</taxon>
        <taxon>Hexapoda</taxon>
        <taxon>Insecta</taxon>
        <taxon>Pterygota</taxon>
        <taxon>Neoptera</taxon>
        <taxon>Endopterygota</taxon>
        <taxon>Lepidoptera</taxon>
        <taxon>Glossata</taxon>
        <taxon>Ditrysia</taxon>
        <taxon>Noctuoidea</taxon>
        <taxon>Erebidae</taxon>
        <taxon>Arctiinae</taxon>
        <taxon>Arctia</taxon>
    </lineage>
</organism>
<keyword evidence="1" id="KW-0147">Chitin-binding</keyword>
<reference evidence="10 11" key="1">
    <citation type="submission" date="2020-04" db="EMBL/GenBank/DDBJ databases">
        <authorList>
            <person name="Wallbank WR R."/>
            <person name="Pardo Diaz C."/>
            <person name="Kozak K."/>
            <person name="Martin S."/>
            <person name="Jiggins C."/>
            <person name="Moest M."/>
            <person name="Warren A I."/>
            <person name="Byers J.R.P. K."/>
            <person name="Montejo-Kovacevich G."/>
            <person name="Yen C E."/>
        </authorList>
    </citation>
    <scope>NUCLEOTIDE SEQUENCE [LARGE SCALE GENOMIC DNA]</scope>
</reference>
<keyword evidence="2 6" id="KW-0732">Signal</keyword>
<dbReference type="SMART" id="SM00494">
    <property type="entry name" value="ChtBD2"/>
    <property type="match status" value="2"/>
</dbReference>
<dbReference type="GO" id="GO:0005576">
    <property type="term" value="C:extracellular region"/>
    <property type="evidence" value="ECO:0007669"/>
    <property type="project" value="InterPro"/>
</dbReference>
<evidence type="ECO:0000259" key="7">
    <source>
        <dbReference type="PROSITE" id="PS50940"/>
    </source>
</evidence>
<evidence type="ECO:0000313" key="9">
    <source>
        <dbReference type="EMBL" id="CAB3260708.1"/>
    </source>
</evidence>
<evidence type="ECO:0000313" key="8">
    <source>
        <dbReference type="EMBL" id="CAB3244647.1"/>
    </source>
</evidence>
<keyword evidence="3" id="KW-0677">Repeat</keyword>
<evidence type="ECO:0000256" key="6">
    <source>
        <dbReference type="SAM" id="SignalP"/>
    </source>
</evidence>
<dbReference type="OrthoDB" id="9987187at2759"/>
<evidence type="ECO:0000256" key="3">
    <source>
        <dbReference type="ARBA" id="ARBA00022737"/>
    </source>
</evidence>